<dbReference type="GO" id="GO:0004497">
    <property type="term" value="F:monooxygenase activity"/>
    <property type="evidence" value="ECO:0007669"/>
    <property type="project" value="TreeGrafter"/>
</dbReference>
<dbReference type="SUPFAM" id="SSF51905">
    <property type="entry name" value="FAD/NAD(P)-binding domain"/>
    <property type="match status" value="2"/>
</dbReference>
<dbReference type="InterPro" id="IPR050982">
    <property type="entry name" value="Auxin_biosynth/cation_transpt"/>
</dbReference>
<evidence type="ECO:0000313" key="3">
    <source>
        <dbReference type="Proteomes" id="UP000031419"/>
    </source>
</evidence>
<dbReference type="STRING" id="28042.GU90_03825"/>
<dbReference type="InterPro" id="IPR036188">
    <property type="entry name" value="FAD/NAD-bd_sf"/>
</dbReference>
<dbReference type="Proteomes" id="UP000031419">
    <property type="component" value="Unassembled WGS sequence"/>
</dbReference>
<dbReference type="PANTHER" id="PTHR43539:SF78">
    <property type="entry name" value="FLAVIN-CONTAINING MONOOXYGENASE"/>
    <property type="match status" value="1"/>
</dbReference>
<keyword evidence="3" id="KW-1185">Reference proteome</keyword>
<name>A0A073B0M7_9PSEU</name>
<gene>
    <name evidence="2" type="ORF">GU90_03825</name>
</gene>
<dbReference type="RefSeq" id="WP_029719849.1">
    <property type="nucleotide sequence ID" value="NZ_JNVU01000012.1"/>
</dbReference>
<evidence type="ECO:0000313" key="2">
    <source>
        <dbReference type="EMBL" id="KEI45568.1"/>
    </source>
</evidence>
<accession>A0A073B0M7</accession>
<dbReference type="Gene3D" id="3.50.50.60">
    <property type="entry name" value="FAD/NAD(P)-binding domain"/>
    <property type="match status" value="1"/>
</dbReference>
<dbReference type="PRINTS" id="PR00469">
    <property type="entry name" value="PNDRDTASEII"/>
</dbReference>
<dbReference type="Pfam" id="PF13738">
    <property type="entry name" value="Pyr_redox_3"/>
    <property type="match status" value="1"/>
</dbReference>
<dbReference type="EMBL" id="JNVU01000012">
    <property type="protein sequence ID" value="KEI45568.1"/>
    <property type="molecule type" value="Genomic_DNA"/>
</dbReference>
<protein>
    <submittedName>
        <fullName evidence="2">Pyridine nucleotide-disulfide oxidoreductase</fullName>
    </submittedName>
</protein>
<dbReference type="OrthoDB" id="178899at2"/>
<dbReference type="PANTHER" id="PTHR43539">
    <property type="entry name" value="FLAVIN-BINDING MONOOXYGENASE-LIKE PROTEIN (AFU_ORTHOLOGUE AFUA_4G09220)"/>
    <property type="match status" value="1"/>
</dbReference>
<dbReference type="PRINTS" id="PR00368">
    <property type="entry name" value="FADPNR"/>
</dbReference>
<dbReference type="GO" id="GO:0050660">
    <property type="term" value="F:flavin adenine dinucleotide binding"/>
    <property type="evidence" value="ECO:0007669"/>
    <property type="project" value="TreeGrafter"/>
</dbReference>
<keyword evidence="1" id="KW-0560">Oxidoreductase</keyword>
<evidence type="ECO:0000256" key="1">
    <source>
        <dbReference type="ARBA" id="ARBA00023002"/>
    </source>
</evidence>
<proteinExistence type="predicted"/>
<comment type="caution">
    <text evidence="2">The sequence shown here is derived from an EMBL/GenBank/DDBJ whole genome shotgun (WGS) entry which is preliminary data.</text>
</comment>
<dbReference type="AlphaFoldDB" id="A0A073B0M7"/>
<reference evidence="2 3" key="1">
    <citation type="submission" date="2014-06" db="EMBL/GenBank/DDBJ databases">
        <title>Saccharopolyspora rectivirgula DSM-43113 Genome sequencing.</title>
        <authorList>
            <person name="Barrera C."/>
            <person name="Millon L."/>
            <person name="Rognon B."/>
            <person name="Zaugg C."/>
            <person name="Monod M."/>
        </authorList>
    </citation>
    <scope>NUCLEOTIDE SEQUENCE [LARGE SCALE GENOMIC DNA]</scope>
    <source>
        <strain evidence="2 3">DSM 43113</strain>
    </source>
</reference>
<dbReference type="NCBIfam" id="NF040505">
    <property type="entry name" value="ArsO_flavin_mono"/>
    <property type="match status" value="1"/>
</dbReference>
<sequence>MAEVADVVVIGGGQAGLAAGYFLRRARLNFAILDAQDQPGGAWRHGWDSLRLFSPAEYSPLPGWWMPRQDGETFPTADHVVGYLRDYEQRYELPVHRPVHVRGVHDAGAWLAVDTDHGTWRTSIVISATGTWDTPYLPVYPGSDEFSGEQLHTVAYRSPQRFRGQRVVVVGGGNSAAQILAEVSTVADTTWVTQRPPRFMPDDVDGRVLFDVATRREAARRAGTDSNGVSGLGDIVMVPSVREARDRGVLHALPMFDCLTRNGVAWNDGTEQSCDVIIWCTGFHPTLRHLEPLGLSYENGVPKAVGTRSVDESRLYLLGYGDWTGFASATLIGAGRAAKSTVTEIADRLHSHKTAE</sequence>
<dbReference type="eggNOG" id="COG2072">
    <property type="taxonomic scope" value="Bacteria"/>
</dbReference>
<organism evidence="2 3">
    <name type="scientific">Saccharopolyspora rectivirgula</name>
    <dbReference type="NCBI Taxonomy" id="28042"/>
    <lineage>
        <taxon>Bacteria</taxon>
        <taxon>Bacillati</taxon>
        <taxon>Actinomycetota</taxon>
        <taxon>Actinomycetes</taxon>
        <taxon>Pseudonocardiales</taxon>
        <taxon>Pseudonocardiaceae</taxon>
        <taxon>Saccharopolyspora</taxon>
    </lineage>
</organism>